<accession>A0A2N5ZNA7</accession>
<dbReference type="Proteomes" id="UP000234857">
    <property type="component" value="Unassembled WGS sequence"/>
</dbReference>
<evidence type="ECO:0000313" key="3">
    <source>
        <dbReference type="Proteomes" id="UP000234857"/>
    </source>
</evidence>
<organism evidence="2 3">
    <name type="scientific">Muiribacterium halophilum</name>
    <dbReference type="NCBI Taxonomy" id="2053465"/>
    <lineage>
        <taxon>Bacteria</taxon>
        <taxon>Candidatus Muiribacteriota</taxon>
        <taxon>Candidatus Muiribacteriia</taxon>
        <taxon>Candidatus Muiribacteriales</taxon>
        <taxon>Candidatus Muiribacteriaceae</taxon>
        <taxon>Candidatus Muiribacterium</taxon>
    </lineage>
</organism>
<protein>
    <submittedName>
        <fullName evidence="2">PadR family transcriptional regulator</fullName>
    </submittedName>
</protein>
<dbReference type="PANTHER" id="PTHR33169:SF24">
    <property type="entry name" value="TRANSCRIPTIONAL REGULATOR, PADR FAMILY"/>
    <property type="match status" value="1"/>
</dbReference>
<evidence type="ECO:0000313" key="2">
    <source>
        <dbReference type="EMBL" id="PLX20101.1"/>
    </source>
</evidence>
<proteinExistence type="predicted"/>
<dbReference type="PANTHER" id="PTHR33169">
    <property type="entry name" value="PADR-FAMILY TRANSCRIPTIONAL REGULATOR"/>
    <property type="match status" value="1"/>
</dbReference>
<dbReference type="SUPFAM" id="SSF46785">
    <property type="entry name" value="Winged helix' DNA-binding domain"/>
    <property type="match status" value="1"/>
</dbReference>
<reference evidence="2 3" key="1">
    <citation type="submission" date="2017-11" db="EMBL/GenBank/DDBJ databases">
        <title>Genome-resolved metagenomics identifies genetic mobility, metabolic interactions, and unexpected diversity in perchlorate-reducing communities.</title>
        <authorList>
            <person name="Barnum T.P."/>
            <person name="Figueroa I.A."/>
            <person name="Carlstrom C.I."/>
            <person name="Lucas L.N."/>
            <person name="Engelbrektson A.L."/>
            <person name="Coates J.D."/>
        </authorList>
    </citation>
    <scope>NUCLEOTIDE SEQUENCE [LARGE SCALE GENOMIC DNA]</scope>
    <source>
        <strain evidence="2">BM706</strain>
    </source>
</reference>
<sequence length="102" mass="11762">MANSQLRKGVLELCVLAVINKKDRYGYEIVNNISKHISVSKGTIYPILSRLKKQGYFENYLEESAEGPVRKYYKITEKGKDFLKQAIEEYKEITSGVIKIIE</sequence>
<dbReference type="InterPro" id="IPR052509">
    <property type="entry name" value="Metal_resp_DNA-bind_regulator"/>
</dbReference>
<dbReference type="EMBL" id="PKTG01000007">
    <property type="protein sequence ID" value="PLX20101.1"/>
    <property type="molecule type" value="Genomic_DNA"/>
</dbReference>
<dbReference type="InterPro" id="IPR005149">
    <property type="entry name" value="Tscrpt_reg_PadR_N"/>
</dbReference>
<comment type="caution">
    <text evidence="2">The sequence shown here is derived from an EMBL/GenBank/DDBJ whole genome shotgun (WGS) entry which is preliminary data.</text>
</comment>
<feature type="domain" description="Transcription regulator PadR N-terminal" evidence="1">
    <location>
        <begin position="15"/>
        <end position="84"/>
    </location>
</feature>
<evidence type="ECO:0000259" key="1">
    <source>
        <dbReference type="Pfam" id="PF03551"/>
    </source>
</evidence>
<dbReference type="Gene3D" id="1.10.10.10">
    <property type="entry name" value="Winged helix-like DNA-binding domain superfamily/Winged helix DNA-binding domain"/>
    <property type="match status" value="1"/>
</dbReference>
<dbReference type="AlphaFoldDB" id="A0A2N5ZNA7"/>
<dbReference type="InterPro" id="IPR036388">
    <property type="entry name" value="WH-like_DNA-bd_sf"/>
</dbReference>
<gene>
    <name evidence="2" type="ORF">C0601_00200</name>
</gene>
<name>A0A2N5ZNA7_MUIH1</name>
<dbReference type="InterPro" id="IPR036390">
    <property type="entry name" value="WH_DNA-bd_sf"/>
</dbReference>
<dbReference type="Pfam" id="PF03551">
    <property type="entry name" value="PadR"/>
    <property type="match status" value="1"/>
</dbReference>